<name>A0ABQ9HZ42_9NEOP</name>
<dbReference type="InterPro" id="IPR050863">
    <property type="entry name" value="CenT-Element_Derived"/>
</dbReference>
<dbReference type="PROSITE" id="PS51253">
    <property type="entry name" value="HTH_CENPB"/>
    <property type="match status" value="1"/>
</dbReference>
<proteinExistence type="predicted"/>
<protein>
    <recommendedName>
        <fullName evidence="2">HTH CENPB-type domain-containing protein</fullName>
    </recommendedName>
</protein>
<comment type="caution">
    <text evidence="3">The sequence shown here is derived from an EMBL/GenBank/DDBJ whole genome shotgun (WGS) entry which is preliminary data.</text>
</comment>
<evidence type="ECO:0000313" key="4">
    <source>
        <dbReference type="Proteomes" id="UP001159363"/>
    </source>
</evidence>
<dbReference type="Pfam" id="PF03184">
    <property type="entry name" value="DDE_1"/>
    <property type="match status" value="1"/>
</dbReference>
<dbReference type="PANTHER" id="PTHR19303:SF73">
    <property type="entry name" value="PROTEIN PDC2"/>
    <property type="match status" value="1"/>
</dbReference>
<dbReference type="PANTHER" id="PTHR19303">
    <property type="entry name" value="TRANSPOSON"/>
    <property type="match status" value="1"/>
</dbReference>
<dbReference type="InterPro" id="IPR004875">
    <property type="entry name" value="DDE_SF_endonuclease_dom"/>
</dbReference>
<evidence type="ECO:0000256" key="1">
    <source>
        <dbReference type="ARBA" id="ARBA00023125"/>
    </source>
</evidence>
<feature type="domain" description="HTH CENPB-type" evidence="2">
    <location>
        <begin position="1"/>
        <end position="37"/>
    </location>
</feature>
<dbReference type="InterPro" id="IPR006600">
    <property type="entry name" value="HTH_CenpB_DNA-bd_dom"/>
</dbReference>
<evidence type="ECO:0000259" key="2">
    <source>
        <dbReference type="PROSITE" id="PS51253"/>
    </source>
</evidence>
<reference evidence="3 4" key="1">
    <citation type="submission" date="2023-02" db="EMBL/GenBank/DDBJ databases">
        <title>LHISI_Scaffold_Assembly.</title>
        <authorList>
            <person name="Stuart O.P."/>
            <person name="Cleave R."/>
            <person name="Magrath M.J.L."/>
            <person name="Mikheyev A.S."/>
        </authorList>
    </citation>
    <scope>NUCLEOTIDE SEQUENCE [LARGE SCALE GENOMIC DNA]</scope>
    <source>
        <strain evidence="3">Daus_M_001</strain>
        <tissue evidence="3">Leg muscle</tissue>
    </source>
</reference>
<dbReference type="EMBL" id="JARBHB010000003">
    <property type="protein sequence ID" value="KAJ8889522.1"/>
    <property type="molecule type" value="Genomic_DNA"/>
</dbReference>
<dbReference type="Proteomes" id="UP001159363">
    <property type="component" value="Chromosome 3"/>
</dbReference>
<keyword evidence="1" id="KW-0238">DNA-binding</keyword>
<organism evidence="3 4">
    <name type="scientific">Dryococelus australis</name>
    <dbReference type="NCBI Taxonomy" id="614101"/>
    <lineage>
        <taxon>Eukaryota</taxon>
        <taxon>Metazoa</taxon>
        <taxon>Ecdysozoa</taxon>
        <taxon>Arthropoda</taxon>
        <taxon>Hexapoda</taxon>
        <taxon>Insecta</taxon>
        <taxon>Pterygota</taxon>
        <taxon>Neoptera</taxon>
        <taxon>Polyneoptera</taxon>
        <taxon>Phasmatodea</taxon>
        <taxon>Verophasmatodea</taxon>
        <taxon>Anareolatae</taxon>
        <taxon>Phasmatidae</taxon>
        <taxon>Eurycanthinae</taxon>
        <taxon>Dryococelus</taxon>
    </lineage>
</organism>
<sequence>MIHQKAYLFALKMGIDFKASRVWLGRLKRHHIISTLKICDEIAADPEGCVENWLPVLQCILMLYHPQDVYNADETAMFFNLLLEQTIAVMVDAWKFPSHLHEALFDYASLDLLHLNICKESLNEMIITLRVHILNNNFIPLTNSGRFALAFLMGKVLSPDAVADWHHGVLAWHGLRSNCPASTLVPIVTAERALVSHQFWLKNIKSRHDIRELDVEGEKLLSDLVAGSVFKEKFINEAHRDKLASPSTQVAGAKMRKIRSNFEVRFLLPNVTATLQTMDQGVIKKLKRIYIKQLLHRLLLAEKYVKRVVQFIKKLDMKEGIYMHAAARVTLHQKSMHTHSEAFMAAETLMSWLEKQIESTRTHLILLKRIKDLAAKKQITTVVQKSIKDFFKSSNTCGLL</sequence>
<evidence type="ECO:0000313" key="3">
    <source>
        <dbReference type="EMBL" id="KAJ8889522.1"/>
    </source>
</evidence>
<accession>A0ABQ9HZ42</accession>
<keyword evidence="4" id="KW-1185">Reference proteome</keyword>
<gene>
    <name evidence="3" type="ORF">PR048_009021</name>
</gene>